<evidence type="ECO:0008006" key="10">
    <source>
        <dbReference type="Google" id="ProtNLM"/>
    </source>
</evidence>
<dbReference type="InterPro" id="IPR015943">
    <property type="entry name" value="WD40/YVTN_repeat-like_dom_sf"/>
</dbReference>
<evidence type="ECO:0000313" key="9">
    <source>
        <dbReference type="Proteomes" id="UP000678499"/>
    </source>
</evidence>
<protein>
    <recommendedName>
        <fullName evidence="10">Anaphase-promoting complex subunit 4 WD40 domain-containing protein</fullName>
    </recommendedName>
</protein>
<dbReference type="Pfam" id="PF01027">
    <property type="entry name" value="Bax1-I"/>
    <property type="match status" value="1"/>
</dbReference>
<dbReference type="SMART" id="SM00320">
    <property type="entry name" value="WD40"/>
    <property type="match status" value="5"/>
</dbReference>
<dbReference type="GO" id="GO:0016020">
    <property type="term" value="C:membrane"/>
    <property type="evidence" value="ECO:0007669"/>
    <property type="project" value="UniProtKB-SubCell"/>
</dbReference>
<name>A0A7R9BQP6_9CRUS</name>
<dbReference type="Gene3D" id="2.130.10.10">
    <property type="entry name" value="YVTN repeat-like/Quinoprotein amine dehydrogenase"/>
    <property type="match status" value="2"/>
</dbReference>
<dbReference type="EMBL" id="CAJPEX010001784">
    <property type="protein sequence ID" value="CAG0919935.1"/>
    <property type="molecule type" value="Genomic_DNA"/>
</dbReference>
<dbReference type="InterPro" id="IPR036322">
    <property type="entry name" value="WD40_repeat_dom_sf"/>
</dbReference>
<reference evidence="8" key="1">
    <citation type="submission" date="2020-11" db="EMBL/GenBank/DDBJ databases">
        <authorList>
            <person name="Tran Van P."/>
        </authorList>
    </citation>
    <scope>NUCLEOTIDE SEQUENCE</scope>
</reference>
<feature type="transmembrane region" description="Helical" evidence="7">
    <location>
        <begin position="378"/>
        <end position="397"/>
    </location>
</feature>
<feature type="region of interest" description="Disordered" evidence="6">
    <location>
        <begin position="62"/>
        <end position="87"/>
    </location>
</feature>
<evidence type="ECO:0000256" key="1">
    <source>
        <dbReference type="ARBA" id="ARBA00004141"/>
    </source>
</evidence>
<dbReference type="PANTHER" id="PTHR24098">
    <property type="entry name" value="OUTER SEGMENT 5"/>
    <property type="match status" value="1"/>
</dbReference>
<feature type="transmembrane region" description="Helical" evidence="7">
    <location>
        <begin position="136"/>
        <end position="155"/>
    </location>
</feature>
<dbReference type="GO" id="GO:0060271">
    <property type="term" value="P:cilium assembly"/>
    <property type="evidence" value="ECO:0007669"/>
    <property type="project" value="TreeGrafter"/>
</dbReference>
<dbReference type="EMBL" id="OA883821">
    <property type="protein sequence ID" value="CAD7279783.1"/>
    <property type="molecule type" value="Genomic_DNA"/>
</dbReference>
<keyword evidence="3 7" id="KW-1133">Transmembrane helix</keyword>
<evidence type="ECO:0000256" key="5">
    <source>
        <dbReference type="PROSITE-ProRule" id="PRU00221"/>
    </source>
</evidence>
<feature type="repeat" description="WD" evidence="5">
    <location>
        <begin position="690"/>
        <end position="722"/>
    </location>
</feature>
<accession>A0A7R9BQP6</accession>
<dbReference type="FunFam" id="2.130.10.10:FF:000298">
    <property type="entry name" value="Intraflagellar transport 80 homolog (Chlamydomonas)"/>
    <property type="match status" value="1"/>
</dbReference>
<sequence length="786" mass="85399">METVSGQEIAFGLAGLAALAYATSTYRSSRRRDPHSVVGGTIVMHHRRSTVGYEGQDDVTRRRTTDEFSGPVPIRPHGGVNPDLETDDSTWDPYVRNRVQTTFAYLGSTAVITGMSTILACSSPKLASMCYGWEPVAFFGGMFVAFLSTSVVVLIPYESSPKGPLGFRFGMKQVAWLLNCVLSGIALTPLCSSPKLASMCYGWEPVAFFGGMFVAFLSTSVVVLIPYESSPKGPLGFRFGMKQVAWLLNCVLSGIALTPLCRFARASLIRSAILTAGTVGMLSAVGMMVSSESVLMISGPMAITFGAAVASAMGLSVYPVGTDVGNMLSDMNMNVVTVLFSLTLLYDIHNLVKEAETLRPDFAVDRDGIVPFDPVRHAVALFNSVLGIFIRILFAVVQSDSERRRQRELSRRQSRTTHSHRIVVEESESRNVSAYSRSVRRPAGVSSRNEMYSSCREVRVCGGVLEECDADTVETYRLRLKAYFRPPAIIMDASVPFYARLCALFALKMRFKTALAKRAKHSELVSGVAWVTTDDVLSCGDDHKLLKWNLVNSETTKVADFPVEVFPTCIQITPKLAGAGKGGDLCLVTGAEGKFYLMSLSGRIERSVEAHRGAVLCGRWSHDGAGVVTGGEDGLVKIWSRSGMLRSTLAQGMNPAYGVAWSPNSDAVLYTSGKSLVIKPLQPNSKPLQWRGHDGLILAVDWSPLNGCILSGGEDTRYRLWDNFGRMLFNSAAHDYPITSLSWSPDGELFAVGSFNTLRLCDKAGWSHSLEKPNSGSVLCLASSPL</sequence>
<dbReference type="GO" id="GO:0030992">
    <property type="term" value="C:intraciliary transport particle B"/>
    <property type="evidence" value="ECO:0007669"/>
    <property type="project" value="TreeGrafter"/>
</dbReference>
<evidence type="ECO:0000256" key="7">
    <source>
        <dbReference type="SAM" id="Phobius"/>
    </source>
</evidence>
<feature type="transmembrane region" description="Helical" evidence="7">
    <location>
        <begin position="245"/>
        <end position="264"/>
    </location>
</feature>
<evidence type="ECO:0000256" key="2">
    <source>
        <dbReference type="ARBA" id="ARBA00022692"/>
    </source>
</evidence>
<keyword evidence="9" id="KW-1185">Reference proteome</keyword>
<feature type="transmembrane region" description="Helical" evidence="7">
    <location>
        <begin position="301"/>
        <end position="321"/>
    </location>
</feature>
<feature type="transmembrane region" description="Helical" evidence="7">
    <location>
        <begin position="103"/>
        <end position="124"/>
    </location>
</feature>
<dbReference type="InterPro" id="IPR006214">
    <property type="entry name" value="Bax_inhibitor_1-related"/>
</dbReference>
<dbReference type="PROSITE" id="PS50294">
    <property type="entry name" value="WD_REPEATS_REGION"/>
    <property type="match status" value="2"/>
</dbReference>
<dbReference type="InterPro" id="IPR001680">
    <property type="entry name" value="WD40_rpt"/>
</dbReference>
<proteinExistence type="predicted"/>
<comment type="subcellular location">
    <subcellularLocation>
        <location evidence="1">Membrane</location>
        <topology evidence="1">Multi-pass membrane protein</topology>
    </subcellularLocation>
</comment>
<evidence type="ECO:0000313" key="8">
    <source>
        <dbReference type="EMBL" id="CAD7279783.1"/>
    </source>
</evidence>
<keyword evidence="4 7" id="KW-0472">Membrane</keyword>
<organism evidence="8">
    <name type="scientific">Notodromas monacha</name>
    <dbReference type="NCBI Taxonomy" id="399045"/>
    <lineage>
        <taxon>Eukaryota</taxon>
        <taxon>Metazoa</taxon>
        <taxon>Ecdysozoa</taxon>
        <taxon>Arthropoda</taxon>
        <taxon>Crustacea</taxon>
        <taxon>Oligostraca</taxon>
        <taxon>Ostracoda</taxon>
        <taxon>Podocopa</taxon>
        <taxon>Podocopida</taxon>
        <taxon>Cypridocopina</taxon>
        <taxon>Cypridoidea</taxon>
        <taxon>Cyprididae</taxon>
        <taxon>Notodromas</taxon>
    </lineage>
</organism>
<feature type="transmembrane region" description="Helical" evidence="7">
    <location>
        <begin position="206"/>
        <end position="225"/>
    </location>
</feature>
<keyword evidence="5" id="KW-0853">WD repeat</keyword>
<dbReference type="Proteomes" id="UP000678499">
    <property type="component" value="Unassembled WGS sequence"/>
</dbReference>
<keyword evidence="2 7" id="KW-0812">Transmembrane</keyword>
<evidence type="ECO:0000256" key="3">
    <source>
        <dbReference type="ARBA" id="ARBA00022989"/>
    </source>
</evidence>
<feature type="transmembrane region" description="Helical" evidence="7">
    <location>
        <begin position="271"/>
        <end position="289"/>
    </location>
</feature>
<dbReference type="PROSITE" id="PS50082">
    <property type="entry name" value="WD_REPEATS_2"/>
    <property type="match status" value="2"/>
</dbReference>
<dbReference type="SUPFAM" id="SSF50978">
    <property type="entry name" value="WD40 repeat-like"/>
    <property type="match status" value="1"/>
</dbReference>
<feature type="transmembrane region" description="Helical" evidence="7">
    <location>
        <begin position="175"/>
        <end position="194"/>
    </location>
</feature>
<dbReference type="GO" id="GO:0005929">
    <property type="term" value="C:cilium"/>
    <property type="evidence" value="ECO:0007669"/>
    <property type="project" value="TreeGrafter"/>
</dbReference>
<dbReference type="OrthoDB" id="408728at2759"/>
<feature type="transmembrane region" description="Helical" evidence="7">
    <location>
        <begin position="333"/>
        <end position="352"/>
    </location>
</feature>
<evidence type="ECO:0000256" key="4">
    <source>
        <dbReference type="ARBA" id="ARBA00023136"/>
    </source>
</evidence>
<dbReference type="PANTHER" id="PTHR24098:SF0">
    <property type="entry name" value="OUTER SEGMENT 5"/>
    <property type="match status" value="1"/>
</dbReference>
<evidence type="ECO:0000256" key="6">
    <source>
        <dbReference type="SAM" id="MobiDB-lite"/>
    </source>
</evidence>
<dbReference type="AlphaFoldDB" id="A0A7R9BQP6"/>
<dbReference type="Pfam" id="PF00400">
    <property type="entry name" value="WD40"/>
    <property type="match status" value="3"/>
</dbReference>
<gene>
    <name evidence="8" type="ORF">NMOB1V02_LOCUS7449</name>
</gene>
<feature type="non-terminal residue" evidence="8">
    <location>
        <position position="1"/>
    </location>
</feature>
<feature type="repeat" description="WD" evidence="5">
    <location>
        <begin position="608"/>
        <end position="640"/>
    </location>
</feature>